<evidence type="ECO:0000256" key="4">
    <source>
        <dbReference type="PIRSR" id="PIRSR000350-2"/>
    </source>
</evidence>
<organism evidence="10 11">
    <name type="scientific">Caballeronia grimmiae</name>
    <dbReference type="NCBI Taxonomy" id="1071679"/>
    <lineage>
        <taxon>Bacteria</taxon>
        <taxon>Pseudomonadati</taxon>
        <taxon>Pseudomonadota</taxon>
        <taxon>Betaproteobacteria</taxon>
        <taxon>Burkholderiales</taxon>
        <taxon>Burkholderiaceae</taxon>
        <taxon>Caballeronia</taxon>
    </lineage>
</organism>
<evidence type="ECO:0000313" key="12">
    <source>
        <dbReference type="Proteomes" id="UP000597138"/>
    </source>
</evidence>
<feature type="active site" description="Proton acceptor" evidence="4">
    <location>
        <position position="446"/>
    </location>
</feature>
<dbReference type="Gene3D" id="3.50.50.60">
    <property type="entry name" value="FAD/NAD(P)-binding domain"/>
    <property type="match status" value="2"/>
</dbReference>
<dbReference type="OrthoDB" id="178496at2"/>
<evidence type="ECO:0000256" key="3">
    <source>
        <dbReference type="ARBA" id="ARBA00022827"/>
    </source>
</evidence>
<evidence type="ECO:0000256" key="1">
    <source>
        <dbReference type="ARBA" id="ARBA00007532"/>
    </source>
</evidence>
<keyword evidence="12" id="KW-1185">Reference proteome</keyword>
<evidence type="ECO:0000256" key="5">
    <source>
        <dbReference type="PIRSR" id="PIRSR000350-3"/>
    </source>
</evidence>
<dbReference type="STRING" id="1071679.BG57_31675"/>
<evidence type="ECO:0000313" key="10">
    <source>
        <dbReference type="EMBL" id="KDR35300.1"/>
    </source>
</evidence>
<dbReference type="InterPro" id="IPR001100">
    <property type="entry name" value="Pyr_nuc-diS_OxRdtase"/>
</dbReference>
<dbReference type="eggNOG" id="COG1249">
    <property type="taxonomic scope" value="Bacteria"/>
</dbReference>
<dbReference type="GO" id="GO:0050660">
    <property type="term" value="F:flavin adenine dinucleotide binding"/>
    <property type="evidence" value="ECO:0007669"/>
    <property type="project" value="TreeGrafter"/>
</dbReference>
<dbReference type="PRINTS" id="PR00368">
    <property type="entry name" value="FADPNR"/>
</dbReference>
<dbReference type="Pfam" id="PF07992">
    <property type="entry name" value="Pyr_redox_2"/>
    <property type="match status" value="1"/>
</dbReference>
<feature type="binding site" evidence="5">
    <location>
        <begin position="182"/>
        <end position="189"/>
    </location>
    <ligand>
        <name>NAD(+)</name>
        <dbReference type="ChEBI" id="CHEBI:57540"/>
    </ligand>
</feature>
<name>A0A069P3Q5_9BURK</name>
<dbReference type="EMBL" id="JFHE01000008">
    <property type="protein sequence ID" value="KDR35300.1"/>
    <property type="molecule type" value="Genomic_DNA"/>
</dbReference>
<feature type="disulfide bond" description="Redox-active" evidence="6">
    <location>
        <begin position="44"/>
        <end position="49"/>
    </location>
</feature>
<dbReference type="EMBL" id="BMEG01000004">
    <property type="protein sequence ID" value="GGD74065.1"/>
    <property type="molecule type" value="Genomic_DNA"/>
</dbReference>
<feature type="domain" description="Pyridine nucleotide-disulphide oxidoreductase dimerisation" evidence="7">
    <location>
        <begin position="348"/>
        <end position="453"/>
    </location>
</feature>
<comment type="similarity">
    <text evidence="1">Belongs to the class-I pyridine nucleotide-disulfide oxidoreductase family.</text>
</comment>
<feature type="binding site" evidence="5">
    <location>
        <position position="273"/>
    </location>
    <ligand>
        <name>NAD(+)</name>
        <dbReference type="ChEBI" id="CHEBI:57540"/>
    </ligand>
</feature>
<feature type="domain" description="FAD/NAD(P)-binding" evidence="8">
    <location>
        <begin position="7"/>
        <end position="327"/>
    </location>
</feature>
<comment type="caution">
    <text evidence="10">The sequence shown here is derived from an EMBL/GenBank/DDBJ whole genome shotgun (WGS) entry which is preliminary data.</text>
</comment>
<reference evidence="9" key="4">
    <citation type="submission" date="2024-05" db="EMBL/GenBank/DDBJ databases">
        <authorList>
            <person name="Sun Q."/>
            <person name="Zhou Y."/>
        </authorList>
    </citation>
    <scope>NUCLEOTIDE SEQUENCE</scope>
    <source>
        <strain evidence="9">CGMCC 1.11013</strain>
    </source>
</reference>
<reference evidence="10 11" key="2">
    <citation type="submission" date="2014-03" db="EMBL/GenBank/DDBJ databases">
        <title>Draft Genome Sequences of Four Burkholderia Strains.</title>
        <authorList>
            <person name="Liu X.Y."/>
            <person name="Li C.X."/>
            <person name="Xu J.H."/>
        </authorList>
    </citation>
    <scope>NUCLEOTIDE SEQUENCE [LARGE SCALE GENOMIC DNA]</scope>
    <source>
        <strain evidence="10 11">R27</strain>
    </source>
</reference>
<keyword evidence="5" id="KW-0520">NAD</keyword>
<gene>
    <name evidence="10" type="ORF">BG57_31675</name>
    <name evidence="9" type="ORF">GCM10010985_30660</name>
</gene>
<dbReference type="PANTHER" id="PTHR43014">
    <property type="entry name" value="MERCURIC REDUCTASE"/>
    <property type="match status" value="1"/>
</dbReference>
<dbReference type="InterPro" id="IPR016156">
    <property type="entry name" value="FAD/NAD-linked_Rdtase_dimer_sf"/>
</dbReference>
<evidence type="ECO:0000313" key="11">
    <source>
        <dbReference type="Proteomes" id="UP000027439"/>
    </source>
</evidence>
<proteinExistence type="inferred from homology"/>
<dbReference type="SUPFAM" id="SSF55424">
    <property type="entry name" value="FAD/NAD-linked reductases, dimerisation (C-terminal) domain"/>
    <property type="match status" value="1"/>
</dbReference>
<evidence type="ECO:0000259" key="7">
    <source>
        <dbReference type="Pfam" id="PF02852"/>
    </source>
</evidence>
<accession>A0A069P3Q5</accession>
<feature type="binding site" evidence="5">
    <location>
        <position position="53"/>
    </location>
    <ligand>
        <name>FAD</name>
        <dbReference type="ChEBI" id="CHEBI:57692"/>
    </ligand>
</feature>
<dbReference type="AlphaFoldDB" id="A0A069P3Q5"/>
<reference evidence="9" key="1">
    <citation type="journal article" date="2014" name="Int. J. Syst. Evol. Microbiol.">
        <title>Complete genome of a new Firmicutes species belonging to the dominant human colonic microbiota ('Ruminococcus bicirculans') reveals two chromosomes and a selective capacity to utilize plant glucans.</title>
        <authorList>
            <consortium name="NISC Comparative Sequencing Program"/>
            <person name="Wegmann U."/>
            <person name="Louis P."/>
            <person name="Goesmann A."/>
            <person name="Henrissat B."/>
            <person name="Duncan S.H."/>
            <person name="Flint H.J."/>
        </authorList>
    </citation>
    <scope>NUCLEOTIDE SEQUENCE</scope>
    <source>
        <strain evidence="9">CGMCC 1.11013</strain>
    </source>
</reference>
<dbReference type="RefSeq" id="WP_035963267.1">
    <property type="nucleotide sequence ID" value="NZ_BMEG01000004.1"/>
</dbReference>
<dbReference type="GO" id="GO:0003955">
    <property type="term" value="F:NAD(P)H dehydrogenase (quinone) activity"/>
    <property type="evidence" value="ECO:0007669"/>
    <property type="project" value="TreeGrafter"/>
</dbReference>
<dbReference type="PIRSF" id="PIRSF000350">
    <property type="entry name" value="Mercury_reductase_MerA"/>
    <property type="match status" value="1"/>
</dbReference>
<dbReference type="InterPro" id="IPR023753">
    <property type="entry name" value="FAD/NAD-binding_dom"/>
</dbReference>
<dbReference type="Proteomes" id="UP000597138">
    <property type="component" value="Unassembled WGS sequence"/>
</dbReference>
<dbReference type="SUPFAM" id="SSF51905">
    <property type="entry name" value="FAD/NAD(P)-binding domain"/>
    <property type="match status" value="1"/>
</dbReference>
<dbReference type="Proteomes" id="UP000027439">
    <property type="component" value="Unassembled WGS sequence"/>
</dbReference>
<comment type="cofactor">
    <cofactor evidence="5">
        <name>FAD</name>
        <dbReference type="ChEBI" id="CHEBI:57692"/>
    </cofactor>
    <text evidence="5">Binds 1 FAD per subunit.</text>
</comment>
<evidence type="ECO:0000259" key="8">
    <source>
        <dbReference type="Pfam" id="PF07992"/>
    </source>
</evidence>
<keyword evidence="3 5" id="KW-0274">FAD</keyword>
<reference evidence="12" key="3">
    <citation type="journal article" date="2019" name="Int. J. Syst. Evol. Microbiol.">
        <title>The Global Catalogue of Microorganisms (GCM) 10K type strain sequencing project: providing services to taxonomists for standard genome sequencing and annotation.</title>
        <authorList>
            <consortium name="The Broad Institute Genomics Platform"/>
            <consortium name="The Broad Institute Genome Sequencing Center for Infectious Disease"/>
            <person name="Wu L."/>
            <person name="Ma J."/>
        </authorList>
    </citation>
    <scope>NUCLEOTIDE SEQUENCE [LARGE SCALE GENOMIC DNA]</scope>
    <source>
        <strain evidence="12">CGMCC 1.11013</strain>
    </source>
</reference>
<dbReference type="InterPro" id="IPR036188">
    <property type="entry name" value="FAD/NAD-bd_sf"/>
</dbReference>
<dbReference type="PRINTS" id="PR00411">
    <property type="entry name" value="PNDRDTASEI"/>
</dbReference>
<feature type="binding site" evidence="5">
    <location>
        <position position="116"/>
    </location>
    <ligand>
        <name>FAD</name>
        <dbReference type="ChEBI" id="CHEBI:57692"/>
    </ligand>
</feature>
<keyword evidence="5" id="KW-0547">Nucleotide-binding</keyword>
<dbReference type="Gene3D" id="3.30.390.30">
    <property type="match status" value="1"/>
</dbReference>
<dbReference type="InterPro" id="IPR004099">
    <property type="entry name" value="Pyr_nucl-diS_OxRdtase_dimer"/>
</dbReference>
<evidence type="ECO:0000256" key="2">
    <source>
        <dbReference type="ARBA" id="ARBA00022630"/>
    </source>
</evidence>
<protein>
    <submittedName>
        <fullName evidence="10">Mercuric reductase</fullName>
    </submittedName>
</protein>
<keyword evidence="2" id="KW-0285">Flavoprotein</keyword>
<feature type="binding site" evidence="5">
    <location>
        <position position="205"/>
    </location>
    <ligand>
        <name>NAD(+)</name>
        <dbReference type="ChEBI" id="CHEBI:57540"/>
    </ligand>
</feature>
<evidence type="ECO:0000256" key="6">
    <source>
        <dbReference type="PIRSR" id="PIRSR000350-4"/>
    </source>
</evidence>
<dbReference type="PANTHER" id="PTHR43014:SF2">
    <property type="entry name" value="MERCURIC REDUCTASE"/>
    <property type="match status" value="1"/>
</dbReference>
<evidence type="ECO:0000313" key="9">
    <source>
        <dbReference type="EMBL" id="GGD74065.1"/>
    </source>
</evidence>
<sequence>MSQIEQFDTLILGSGQGGKLLAWHLARAGQRVAVVERQWVGGSCPAVACLPSKNEIWSARVAHLTRHAADFGAMTGPVDIDMAKVRDRKRGMVEREAAFHVQAYASSGAELVMGVGRFVGPKTIEVRLNDGGTRTLGGNQVVVNVGTHAAIPDVPGLQAADPLTHIGALELDRAPPHLIVLGGGYIGVEMAQAYRRFGSRVTVVERGARLMAREDADIGEEMLRILRAEDIDVILDAQTIRVEGHSGGQVRVVVRTPSGEQTVEGSDILVAAGRVPNTADIGLDLAGVQLDERGYIRVNDRLQTSADDVWAIGEVAGSPQFTHVSVDDFRIVRDNMEGGHRSTGDRLIPYTLFTDPPLARVGLNETDALRAGIAVRIATLPMSNVLRTEATDETQGFMKVLVGADDDRILGFTMIGSEAGEVLAAMQTAMIAGLPFQKLRDAVISHLTVAEGLGPLLARVPERAPM</sequence>
<dbReference type="Pfam" id="PF02852">
    <property type="entry name" value="Pyr_redox_dim"/>
    <property type="match status" value="1"/>
</dbReference>